<organism evidence="1 2">
    <name type="scientific">Champsocephalus esox</name>
    <name type="common">pike icefish</name>
    <dbReference type="NCBI Taxonomy" id="159716"/>
    <lineage>
        <taxon>Eukaryota</taxon>
        <taxon>Metazoa</taxon>
        <taxon>Chordata</taxon>
        <taxon>Craniata</taxon>
        <taxon>Vertebrata</taxon>
        <taxon>Euteleostomi</taxon>
        <taxon>Actinopterygii</taxon>
        <taxon>Neopterygii</taxon>
        <taxon>Teleostei</taxon>
        <taxon>Neoteleostei</taxon>
        <taxon>Acanthomorphata</taxon>
        <taxon>Eupercaria</taxon>
        <taxon>Perciformes</taxon>
        <taxon>Notothenioidei</taxon>
        <taxon>Channichthyidae</taxon>
        <taxon>Champsocephalus</taxon>
    </lineage>
</organism>
<proteinExistence type="predicted"/>
<protein>
    <submittedName>
        <fullName evidence="1">Uncharacterized protein</fullName>
    </submittedName>
</protein>
<accession>A0AAN8H4J9</accession>
<gene>
    <name evidence="1" type="ORF">CesoFtcFv8_008880</name>
</gene>
<comment type="caution">
    <text evidence="1">The sequence shown here is derived from an EMBL/GenBank/DDBJ whole genome shotgun (WGS) entry which is preliminary data.</text>
</comment>
<keyword evidence="2" id="KW-1185">Reference proteome</keyword>
<evidence type="ECO:0000313" key="2">
    <source>
        <dbReference type="Proteomes" id="UP001335648"/>
    </source>
</evidence>
<dbReference type="EMBL" id="JAULUE010002052">
    <property type="protein sequence ID" value="KAK5899394.1"/>
    <property type="molecule type" value="Genomic_DNA"/>
</dbReference>
<evidence type="ECO:0000313" key="1">
    <source>
        <dbReference type="EMBL" id="KAK5899394.1"/>
    </source>
</evidence>
<reference evidence="1 2" key="1">
    <citation type="journal article" date="2023" name="Mol. Biol. Evol.">
        <title>Genomics of Secondarily Temperate Adaptation in the Only Non-Antarctic Icefish.</title>
        <authorList>
            <person name="Rivera-Colon A.G."/>
            <person name="Rayamajhi N."/>
            <person name="Minhas B.F."/>
            <person name="Madrigal G."/>
            <person name="Bilyk K.T."/>
            <person name="Yoon V."/>
            <person name="Hune M."/>
            <person name="Gregory S."/>
            <person name="Cheng C.H.C."/>
            <person name="Catchen J.M."/>
        </authorList>
    </citation>
    <scope>NUCLEOTIDE SEQUENCE [LARGE SCALE GENOMIC DNA]</scope>
    <source>
        <strain evidence="1">JC2023a</strain>
    </source>
</reference>
<sequence length="78" mass="8609">MRLDQCPGVSWSGTNHPTTDGRCVCVPPPLFEDSSDGFPCAVPPSVREQRARWILALSLQRRISPSEKTRSANALEQT</sequence>
<name>A0AAN8H4J9_9TELE</name>
<dbReference type="AlphaFoldDB" id="A0AAN8H4J9"/>
<dbReference type="Proteomes" id="UP001335648">
    <property type="component" value="Unassembled WGS sequence"/>
</dbReference>